<dbReference type="Gene3D" id="1.10.30.50">
    <property type="match status" value="1"/>
</dbReference>
<dbReference type="AlphaFoldDB" id="A0A1T5FMQ3"/>
<dbReference type="RefSeq" id="WP_079591800.1">
    <property type="nucleotide sequence ID" value="NZ_FUYX01000009.1"/>
</dbReference>
<feature type="region of interest" description="Disordered" evidence="1">
    <location>
        <begin position="68"/>
        <end position="112"/>
    </location>
</feature>
<reference evidence="3 4" key="1">
    <citation type="submission" date="2017-02" db="EMBL/GenBank/DDBJ databases">
        <authorList>
            <person name="Peterson S.W."/>
        </authorList>
    </citation>
    <scope>NUCLEOTIDE SEQUENCE [LARGE SCALE GENOMIC DNA]</scope>
    <source>
        <strain evidence="3 4">DSM 9653</strain>
    </source>
</reference>
<evidence type="ECO:0000313" key="4">
    <source>
        <dbReference type="Proteomes" id="UP000190130"/>
    </source>
</evidence>
<feature type="domain" description="HNH nuclease" evidence="2">
    <location>
        <begin position="9"/>
        <end position="62"/>
    </location>
</feature>
<dbReference type="OrthoDB" id="7864830at2"/>
<dbReference type="EMBL" id="FUYX01000009">
    <property type="protein sequence ID" value="SKB97415.1"/>
    <property type="molecule type" value="Genomic_DNA"/>
</dbReference>
<dbReference type="CDD" id="cd00085">
    <property type="entry name" value="HNHc"/>
    <property type="match status" value="1"/>
</dbReference>
<evidence type="ECO:0000259" key="2">
    <source>
        <dbReference type="SMART" id="SM00507"/>
    </source>
</evidence>
<organism evidence="3 4">
    <name type="scientific">Bosea thiooxidans</name>
    <dbReference type="NCBI Taxonomy" id="53254"/>
    <lineage>
        <taxon>Bacteria</taxon>
        <taxon>Pseudomonadati</taxon>
        <taxon>Pseudomonadota</taxon>
        <taxon>Alphaproteobacteria</taxon>
        <taxon>Hyphomicrobiales</taxon>
        <taxon>Boseaceae</taxon>
        <taxon>Bosea</taxon>
    </lineage>
</organism>
<dbReference type="GO" id="GO:0008270">
    <property type="term" value="F:zinc ion binding"/>
    <property type="evidence" value="ECO:0007669"/>
    <property type="project" value="InterPro"/>
</dbReference>
<dbReference type="Proteomes" id="UP000190130">
    <property type="component" value="Unassembled WGS sequence"/>
</dbReference>
<name>A0A1T5FMQ3_9HYPH</name>
<keyword evidence="3" id="KW-0255">Endonuclease</keyword>
<keyword evidence="3" id="KW-0378">Hydrolase</keyword>
<dbReference type="Pfam" id="PF01844">
    <property type="entry name" value="HNH"/>
    <property type="match status" value="1"/>
</dbReference>
<dbReference type="GO" id="GO:0003676">
    <property type="term" value="F:nucleic acid binding"/>
    <property type="evidence" value="ECO:0007669"/>
    <property type="project" value="InterPro"/>
</dbReference>
<gene>
    <name evidence="3" type="ORF">SAMN05660750_03368</name>
</gene>
<protein>
    <submittedName>
        <fullName evidence="3">HNH endonuclease</fullName>
    </submittedName>
</protein>
<evidence type="ECO:0000313" key="3">
    <source>
        <dbReference type="EMBL" id="SKB97415.1"/>
    </source>
</evidence>
<accession>A0A1T5FMQ3</accession>
<sequence>MIRRHIPTTERTRIWERFNRTCQMCFQPTDITGVDFDHHIPLEIGGDDTESNLRPLCRPCHRLKTKGDVKDIARAKRREAAHRGLKAPSSRPLPGSRASGWKQKLSGEWVRR</sequence>
<proteinExistence type="predicted"/>
<dbReference type="GO" id="GO:0004519">
    <property type="term" value="F:endonuclease activity"/>
    <property type="evidence" value="ECO:0007669"/>
    <property type="project" value="UniProtKB-KW"/>
</dbReference>
<dbReference type="InterPro" id="IPR002711">
    <property type="entry name" value="HNH"/>
</dbReference>
<feature type="compositionally biased region" description="Basic residues" evidence="1">
    <location>
        <begin position="75"/>
        <end position="85"/>
    </location>
</feature>
<evidence type="ECO:0000256" key="1">
    <source>
        <dbReference type="SAM" id="MobiDB-lite"/>
    </source>
</evidence>
<keyword evidence="3" id="KW-0540">Nuclease</keyword>
<dbReference type="SMART" id="SM00507">
    <property type="entry name" value="HNHc"/>
    <property type="match status" value="1"/>
</dbReference>
<dbReference type="InterPro" id="IPR003615">
    <property type="entry name" value="HNH_nuc"/>
</dbReference>